<protein>
    <submittedName>
        <fullName evidence="3">Rab11 family-interacting protein</fullName>
    </submittedName>
</protein>
<dbReference type="Proteomes" id="UP000019149">
    <property type="component" value="Unassembled WGS sequence"/>
</dbReference>
<feature type="domain" description="EF-hand" evidence="2">
    <location>
        <begin position="55"/>
        <end position="90"/>
    </location>
</feature>
<dbReference type="GO" id="GO:0005509">
    <property type="term" value="F:calcium ion binding"/>
    <property type="evidence" value="ECO:0007669"/>
    <property type="project" value="InterPro"/>
</dbReference>
<proteinExistence type="predicted"/>
<dbReference type="GO" id="GO:0032154">
    <property type="term" value="C:cleavage furrow"/>
    <property type="evidence" value="ECO:0007669"/>
    <property type="project" value="TreeGrafter"/>
</dbReference>
<dbReference type="PANTHER" id="PTHR15726:SF7">
    <property type="entry name" value="NUCLEAR FALLOUT, ISOFORM J"/>
    <property type="match status" value="1"/>
</dbReference>
<organism evidence="3 4">
    <name type="scientific">Echinococcus granulosus</name>
    <name type="common">Hydatid tapeworm</name>
    <dbReference type="NCBI Taxonomy" id="6210"/>
    <lineage>
        <taxon>Eukaryota</taxon>
        <taxon>Metazoa</taxon>
        <taxon>Spiralia</taxon>
        <taxon>Lophotrochozoa</taxon>
        <taxon>Platyhelminthes</taxon>
        <taxon>Cestoda</taxon>
        <taxon>Eucestoda</taxon>
        <taxon>Cyclophyllidea</taxon>
        <taxon>Taeniidae</taxon>
        <taxon>Echinococcus</taxon>
        <taxon>Echinococcus granulosus group</taxon>
    </lineage>
</organism>
<dbReference type="InterPro" id="IPR011992">
    <property type="entry name" value="EF-hand-dom_pair"/>
</dbReference>
<keyword evidence="1" id="KW-0175">Coiled coil</keyword>
<reference evidence="3 4" key="1">
    <citation type="journal article" date="2013" name="Nat. Genet.">
        <title>The genome of the hydatid tapeworm Echinococcus granulosus.</title>
        <authorList>
            <person name="Zheng H."/>
            <person name="Zhang W."/>
            <person name="Zhang L."/>
            <person name="Zhang Z."/>
            <person name="Li J."/>
            <person name="Lu G."/>
            <person name="Zhu Y."/>
            <person name="Wang Y."/>
            <person name="Huang Y."/>
            <person name="Liu J."/>
            <person name="Kang H."/>
            <person name="Chen J."/>
            <person name="Wang L."/>
            <person name="Chen A."/>
            <person name="Yu S."/>
            <person name="Gao Z."/>
            <person name="Jin L."/>
            <person name="Gu W."/>
            <person name="Wang Z."/>
            <person name="Zhao L."/>
            <person name="Shi B."/>
            <person name="Wen H."/>
            <person name="Lin R."/>
            <person name="Jones M.K."/>
            <person name="Brejova B."/>
            <person name="Vinar T."/>
            <person name="Zhao G."/>
            <person name="McManus D.P."/>
            <person name="Chen Z."/>
            <person name="Zhou Y."/>
            <person name="Wang S."/>
        </authorList>
    </citation>
    <scope>NUCLEOTIDE SEQUENCE [LARGE SCALE GENOMIC DNA]</scope>
</reference>
<evidence type="ECO:0000256" key="1">
    <source>
        <dbReference type="SAM" id="Coils"/>
    </source>
</evidence>
<name>W6UVD9_ECHGR</name>
<dbReference type="Pfam" id="PF13499">
    <property type="entry name" value="EF-hand_7"/>
    <property type="match status" value="1"/>
</dbReference>
<dbReference type="Gene3D" id="1.10.238.10">
    <property type="entry name" value="EF-hand"/>
    <property type="match status" value="1"/>
</dbReference>
<dbReference type="OrthoDB" id="418358at2759"/>
<dbReference type="RefSeq" id="XP_024353563.1">
    <property type="nucleotide sequence ID" value="XM_024492069.1"/>
</dbReference>
<dbReference type="PANTHER" id="PTHR15726">
    <property type="entry name" value="RAB11-FAMILY INTERACTING PROTEIN"/>
    <property type="match status" value="1"/>
</dbReference>
<dbReference type="InterPro" id="IPR002048">
    <property type="entry name" value="EF_hand_dom"/>
</dbReference>
<gene>
    <name evidence="3" type="ORF">EGR_02820</name>
</gene>
<dbReference type="GO" id="GO:0030496">
    <property type="term" value="C:midbody"/>
    <property type="evidence" value="ECO:0007669"/>
    <property type="project" value="TreeGrafter"/>
</dbReference>
<dbReference type="CTD" id="36338535"/>
<dbReference type="GO" id="GO:0030139">
    <property type="term" value="C:endocytic vesicle"/>
    <property type="evidence" value="ECO:0007669"/>
    <property type="project" value="TreeGrafter"/>
</dbReference>
<dbReference type="OMA" id="NLRARCQ"/>
<sequence length="519" mass="59191">MNLDSNTLRQVFDALDNNKRGYITVEQFTSALEKFYTSIAHESPDDEHHAKLARMQSMDVNNIVNALDPEKDGIISFEDFESAFQNFFNCESIFYIVNFYPSVDREELKGKTMTVNLHGRRVSITPDDFVMHQAEYDPDLKTEDSGFLEPGVGEFTPTRPSTLLTRTSVPSYHENAGSPFSGSRSDLMMDDPDSNLEQLKNQMRQMEAKMDSMTSQAAVASNADGLVGRLREENARLSASVVVLEERIKEIEARHQRDLESERSHLDSLMVRSKRTYEAEIENLRARCQKLEVDLSDAIIHLGKTRVELDSARVEGKRTAEALLDAQDRINSLTEQLNSRSNAESWELQKAIADRDNALNVSLFSLLLYPLLNTISCDNKPPFLRVWMQCEISHEWLQKHVACACAPQALKEVNSVVGNGPRVSIGMDTVTRLEEMQQIIHSLKEDNKRLTKKVQDAQEESWFKNLRNGQKLLFDKDSTLDTEMDNLTKEEKRNKWDKLITIFTQTHHPNVQSEPGSGW</sequence>
<comment type="caution">
    <text evidence="3">The sequence shown here is derived from an EMBL/GenBank/DDBJ whole genome shotgun (WGS) entry which is preliminary data.</text>
</comment>
<feature type="coiled-coil region" evidence="1">
    <location>
        <begin position="189"/>
        <end position="301"/>
    </location>
</feature>
<feature type="domain" description="EF-hand" evidence="2">
    <location>
        <begin position="3"/>
        <end position="38"/>
    </location>
</feature>
<feature type="coiled-coil region" evidence="1">
    <location>
        <begin position="433"/>
        <end position="460"/>
    </location>
</feature>
<dbReference type="GO" id="GO:0032465">
    <property type="term" value="P:regulation of cytokinesis"/>
    <property type="evidence" value="ECO:0007669"/>
    <property type="project" value="TreeGrafter"/>
</dbReference>
<evidence type="ECO:0000313" key="3">
    <source>
        <dbReference type="EMBL" id="EUB62367.1"/>
    </source>
</evidence>
<evidence type="ECO:0000313" key="4">
    <source>
        <dbReference type="Proteomes" id="UP000019149"/>
    </source>
</evidence>
<dbReference type="SUPFAM" id="SSF47473">
    <property type="entry name" value="EF-hand"/>
    <property type="match status" value="1"/>
</dbReference>
<dbReference type="InterPro" id="IPR057316">
    <property type="entry name" value="Rab11-FIP3/4_dom"/>
</dbReference>
<dbReference type="GeneID" id="36338535"/>
<accession>W6UVD9</accession>
<dbReference type="KEGG" id="egl:EGR_02820"/>
<dbReference type="GO" id="GO:0032456">
    <property type="term" value="P:endocytic recycling"/>
    <property type="evidence" value="ECO:0007669"/>
    <property type="project" value="TreeGrafter"/>
</dbReference>
<dbReference type="GO" id="GO:0055038">
    <property type="term" value="C:recycling endosome membrane"/>
    <property type="evidence" value="ECO:0007669"/>
    <property type="project" value="TreeGrafter"/>
</dbReference>
<dbReference type="PROSITE" id="PS50222">
    <property type="entry name" value="EF_HAND_2"/>
    <property type="match status" value="2"/>
</dbReference>
<dbReference type="EMBL" id="APAU02000013">
    <property type="protein sequence ID" value="EUB62367.1"/>
    <property type="molecule type" value="Genomic_DNA"/>
</dbReference>
<evidence type="ECO:0000259" key="2">
    <source>
        <dbReference type="PROSITE" id="PS50222"/>
    </source>
</evidence>
<dbReference type="AlphaFoldDB" id="W6UVD9"/>
<keyword evidence="4" id="KW-1185">Reference proteome</keyword>
<dbReference type="STRING" id="6210.W6UVD9"/>
<dbReference type="Pfam" id="PF25450">
    <property type="entry name" value="Rab11-FIP3"/>
    <property type="match status" value="1"/>
</dbReference>
<dbReference type="SMART" id="SM00054">
    <property type="entry name" value="EFh"/>
    <property type="match status" value="2"/>
</dbReference>
<dbReference type="InterPro" id="IPR051977">
    <property type="entry name" value="Rab11-interacting_regulator"/>
</dbReference>